<evidence type="ECO:0000256" key="11">
    <source>
        <dbReference type="ARBA" id="ARBA00023160"/>
    </source>
</evidence>
<keyword evidence="6 13" id="KW-1133">Transmembrane helix</keyword>
<dbReference type="CDD" id="cd03505">
    <property type="entry name" value="Delta9-FADS-like"/>
    <property type="match status" value="1"/>
</dbReference>
<keyword evidence="5" id="KW-0276">Fatty acid metabolism</keyword>
<keyword evidence="16" id="KW-1185">Reference proteome</keyword>
<organism evidence="15 16">
    <name type="scientific">Pyrocoelia pectoralis</name>
    <dbReference type="NCBI Taxonomy" id="417401"/>
    <lineage>
        <taxon>Eukaryota</taxon>
        <taxon>Metazoa</taxon>
        <taxon>Ecdysozoa</taxon>
        <taxon>Arthropoda</taxon>
        <taxon>Hexapoda</taxon>
        <taxon>Insecta</taxon>
        <taxon>Pterygota</taxon>
        <taxon>Neoptera</taxon>
        <taxon>Endopterygota</taxon>
        <taxon>Coleoptera</taxon>
        <taxon>Polyphaga</taxon>
        <taxon>Elateriformia</taxon>
        <taxon>Elateroidea</taxon>
        <taxon>Lampyridae</taxon>
        <taxon>Lampyrinae</taxon>
        <taxon>Pyrocoelia</taxon>
    </lineage>
</organism>
<dbReference type="GO" id="GO:0006636">
    <property type="term" value="P:unsaturated fatty acid biosynthetic process"/>
    <property type="evidence" value="ECO:0007669"/>
    <property type="project" value="TreeGrafter"/>
</dbReference>
<comment type="subcellular location">
    <subcellularLocation>
        <location evidence="1">Membrane</location>
        <topology evidence="1">Multi-pass membrane protein</topology>
    </subcellularLocation>
</comment>
<keyword evidence="8" id="KW-0408">Iron</keyword>
<evidence type="ECO:0000256" key="2">
    <source>
        <dbReference type="ARBA" id="ARBA00009295"/>
    </source>
</evidence>
<comment type="similarity">
    <text evidence="2 12">Belongs to the fatty acid desaturase type 1 family.</text>
</comment>
<proteinExistence type="inferred from homology"/>
<keyword evidence="9" id="KW-0443">Lipid metabolism</keyword>
<evidence type="ECO:0000313" key="15">
    <source>
        <dbReference type="EMBL" id="KAK5650536.1"/>
    </source>
</evidence>
<dbReference type="GO" id="GO:0005789">
    <property type="term" value="C:endoplasmic reticulum membrane"/>
    <property type="evidence" value="ECO:0007669"/>
    <property type="project" value="TreeGrafter"/>
</dbReference>
<dbReference type="EMBL" id="JAVRBK010000001">
    <property type="protein sequence ID" value="KAK5650536.1"/>
    <property type="molecule type" value="Genomic_DNA"/>
</dbReference>
<evidence type="ECO:0000256" key="9">
    <source>
        <dbReference type="ARBA" id="ARBA00023098"/>
    </source>
</evidence>
<protein>
    <recommendedName>
        <fullName evidence="14">Fatty acid desaturase domain-containing protein</fullName>
    </recommendedName>
</protein>
<evidence type="ECO:0000256" key="13">
    <source>
        <dbReference type="SAM" id="Phobius"/>
    </source>
</evidence>
<dbReference type="Pfam" id="PF00487">
    <property type="entry name" value="FA_desaturase"/>
    <property type="match status" value="1"/>
</dbReference>
<keyword evidence="11 12" id="KW-0275">Fatty acid biosynthesis</keyword>
<dbReference type="PANTHER" id="PTHR11351">
    <property type="entry name" value="ACYL-COA DESATURASE"/>
    <property type="match status" value="1"/>
</dbReference>
<evidence type="ECO:0000313" key="16">
    <source>
        <dbReference type="Proteomes" id="UP001329430"/>
    </source>
</evidence>
<dbReference type="InterPro" id="IPR005804">
    <property type="entry name" value="FA_desaturase_dom"/>
</dbReference>
<comment type="domain">
    <text evidence="12">The histidine box domains are involved in binding the catalytic metal ions.</text>
</comment>
<comment type="cofactor">
    <cofactor evidence="12">
        <name>Fe(2+)</name>
        <dbReference type="ChEBI" id="CHEBI:29033"/>
    </cofactor>
</comment>
<evidence type="ECO:0000256" key="3">
    <source>
        <dbReference type="ARBA" id="ARBA00022516"/>
    </source>
</evidence>
<keyword evidence="10 13" id="KW-0472">Membrane</keyword>
<evidence type="ECO:0000256" key="6">
    <source>
        <dbReference type="ARBA" id="ARBA00022989"/>
    </source>
</evidence>
<feature type="transmembrane region" description="Helical" evidence="13">
    <location>
        <begin position="204"/>
        <end position="225"/>
    </location>
</feature>
<dbReference type="Proteomes" id="UP001329430">
    <property type="component" value="Chromosome 1"/>
</dbReference>
<dbReference type="PRINTS" id="PR00075">
    <property type="entry name" value="FACDDSATRASE"/>
</dbReference>
<comment type="caution">
    <text evidence="15">The sequence shown here is derived from an EMBL/GenBank/DDBJ whole genome shotgun (WGS) entry which is preliminary data.</text>
</comment>
<evidence type="ECO:0000256" key="12">
    <source>
        <dbReference type="RuleBase" id="RU000581"/>
    </source>
</evidence>
<evidence type="ECO:0000256" key="10">
    <source>
        <dbReference type="ARBA" id="ARBA00023136"/>
    </source>
</evidence>
<evidence type="ECO:0000256" key="5">
    <source>
        <dbReference type="ARBA" id="ARBA00022832"/>
    </source>
</evidence>
<feature type="transmembrane region" description="Helical" evidence="13">
    <location>
        <begin position="74"/>
        <end position="95"/>
    </location>
</feature>
<dbReference type="PANTHER" id="PTHR11351:SF98">
    <property type="entry name" value="RE43130P"/>
    <property type="match status" value="1"/>
</dbReference>
<evidence type="ECO:0000256" key="7">
    <source>
        <dbReference type="ARBA" id="ARBA00023002"/>
    </source>
</evidence>
<evidence type="ECO:0000256" key="8">
    <source>
        <dbReference type="ARBA" id="ARBA00023004"/>
    </source>
</evidence>
<dbReference type="AlphaFoldDB" id="A0AAN7VV23"/>
<feature type="transmembrane region" description="Helical" evidence="13">
    <location>
        <begin position="178"/>
        <end position="198"/>
    </location>
</feature>
<keyword evidence="4 12" id="KW-0812">Transmembrane</keyword>
<dbReference type="GO" id="GO:0005506">
    <property type="term" value="F:iron ion binding"/>
    <property type="evidence" value="ECO:0007669"/>
    <property type="project" value="TreeGrafter"/>
</dbReference>
<evidence type="ECO:0000256" key="4">
    <source>
        <dbReference type="ARBA" id="ARBA00022692"/>
    </source>
</evidence>
<accession>A0AAN7VV23</accession>
<evidence type="ECO:0000256" key="1">
    <source>
        <dbReference type="ARBA" id="ARBA00004141"/>
    </source>
</evidence>
<feature type="transmembrane region" description="Helical" evidence="13">
    <location>
        <begin position="43"/>
        <end position="62"/>
    </location>
</feature>
<keyword evidence="3 12" id="KW-0444">Lipid biosynthesis</keyword>
<reference evidence="15 16" key="1">
    <citation type="journal article" date="2024" name="Insects">
        <title>An Improved Chromosome-Level Genome Assembly of the Firefly Pyrocoelia pectoralis.</title>
        <authorList>
            <person name="Fu X."/>
            <person name="Meyer-Rochow V.B."/>
            <person name="Ballantyne L."/>
            <person name="Zhu X."/>
        </authorList>
    </citation>
    <scope>NUCLEOTIDE SEQUENCE [LARGE SCALE GENOMIC DNA]</scope>
    <source>
        <strain evidence="15">XCY_ONT2</strain>
    </source>
</reference>
<name>A0AAN7VV23_9COLE</name>
<feature type="domain" description="Fatty acid desaturase" evidence="14">
    <location>
        <begin position="70"/>
        <end position="266"/>
    </location>
</feature>
<dbReference type="InterPro" id="IPR015876">
    <property type="entry name" value="Acyl-CoA_DS"/>
</dbReference>
<dbReference type="GO" id="GO:0004768">
    <property type="term" value="F:stearoyl-CoA 9-desaturase activity"/>
    <property type="evidence" value="ECO:0007669"/>
    <property type="project" value="TreeGrafter"/>
</dbReference>
<evidence type="ECO:0000259" key="14">
    <source>
        <dbReference type="Pfam" id="PF00487"/>
    </source>
</evidence>
<sequence>MTSHLKNTAIHENEVSPKLSCQYEQTGLKLAQKFQSEYKQQIVWRKVFQFILLHIGGLYGFYLKLFVCSWKTFLWTYLCGIASGQGITAGAHRLWAHRTYKAKLPLRIILMICQTIDHRVHHKFTDTNADPHNSTRGLFYSHIGWLMVKRHQDVKTKGKSVDMSDLDADPVVQFQKKYYFILVIIFCLSIPTAVPWYFWDEAIWVSWFVATMLRICASLNVTFLVNSLAHKWGTKPYDRTIGPAENGFIAFLTYGEGWHNYHHVFPWDYKTGELGDYQLNPTTMLIDFFAKIGWAYDLKTVSPEMVEKRVQRTGDGSRKVRTTHFILDKNSNVHQDHIWGWGDVDMKYEDIQDVKYYNHLKEG</sequence>
<keyword evidence="7 12" id="KW-0560">Oxidoreductase</keyword>
<gene>
    <name evidence="15" type="ORF">RI129_001565</name>
</gene>